<protein>
    <submittedName>
        <fullName evidence="1">Uncharacterized protein</fullName>
    </submittedName>
</protein>
<reference evidence="1" key="1">
    <citation type="submission" date="2015-11" db="EMBL/GenBank/DDBJ databases">
        <title>De novo transcriptome assembly of four potential Pierce s Disease insect vectors from Arizona vineyards.</title>
        <authorList>
            <person name="Tassone E.E."/>
        </authorList>
    </citation>
    <scope>NUCLEOTIDE SEQUENCE</scope>
</reference>
<name>A0A1B6MLW0_9HEMI</name>
<dbReference type="EMBL" id="GEBQ01003039">
    <property type="protein sequence ID" value="JAT36938.1"/>
    <property type="molecule type" value="Transcribed_RNA"/>
</dbReference>
<accession>A0A1B6MLW0</accession>
<proteinExistence type="predicted"/>
<evidence type="ECO:0000313" key="1">
    <source>
        <dbReference type="EMBL" id="JAT36938.1"/>
    </source>
</evidence>
<dbReference type="AlphaFoldDB" id="A0A1B6MLW0"/>
<sequence length="100" mass="11187">MLPLLSGVMLKLLLLVPLFLTTLGLIAGFSLATSKVALLLGGGLSLYYYIRDNALLTPLTKQWGYSHPDPPLTYHPHSYSPPELPEYLHRDRLSVRRVSQ</sequence>
<gene>
    <name evidence="1" type="ORF">g.50204</name>
</gene>
<organism evidence="1">
    <name type="scientific">Graphocephala atropunctata</name>
    <dbReference type="NCBI Taxonomy" id="36148"/>
    <lineage>
        <taxon>Eukaryota</taxon>
        <taxon>Metazoa</taxon>
        <taxon>Ecdysozoa</taxon>
        <taxon>Arthropoda</taxon>
        <taxon>Hexapoda</taxon>
        <taxon>Insecta</taxon>
        <taxon>Pterygota</taxon>
        <taxon>Neoptera</taxon>
        <taxon>Paraneoptera</taxon>
        <taxon>Hemiptera</taxon>
        <taxon>Auchenorrhyncha</taxon>
        <taxon>Membracoidea</taxon>
        <taxon>Cicadellidae</taxon>
        <taxon>Cicadellinae</taxon>
        <taxon>Cicadellini</taxon>
        <taxon>Graphocephala</taxon>
    </lineage>
</organism>